<accession>A0A6A5V012</accession>
<protein>
    <submittedName>
        <fullName evidence="8">MFS general substrate transporter</fullName>
    </submittedName>
</protein>
<dbReference type="PROSITE" id="PS50850">
    <property type="entry name" value="MFS"/>
    <property type="match status" value="1"/>
</dbReference>
<gene>
    <name evidence="8" type="ORF">BU23DRAFT_219689</name>
</gene>
<feature type="region of interest" description="Disordered" evidence="5">
    <location>
        <begin position="1"/>
        <end position="23"/>
    </location>
</feature>
<keyword evidence="3 6" id="KW-1133">Transmembrane helix</keyword>
<evidence type="ECO:0000259" key="7">
    <source>
        <dbReference type="PROSITE" id="PS50850"/>
    </source>
</evidence>
<dbReference type="PANTHER" id="PTHR23502:SF160">
    <property type="entry name" value="MAJOR FACILITATOR SUPERFAMILY (MFS) PROFILE DOMAIN-CONTAINING PROTEIN-RELATED"/>
    <property type="match status" value="1"/>
</dbReference>
<dbReference type="InterPro" id="IPR020846">
    <property type="entry name" value="MFS_dom"/>
</dbReference>
<keyword evidence="9" id="KW-1185">Reference proteome</keyword>
<dbReference type="GO" id="GO:0022857">
    <property type="term" value="F:transmembrane transporter activity"/>
    <property type="evidence" value="ECO:0007669"/>
    <property type="project" value="InterPro"/>
</dbReference>
<evidence type="ECO:0000256" key="6">
    <source>
        <dbReference type="SAM" id="Phobius"/>
    </source>
</evidence>
<evidence type="ECO:0000313" key="8">
    <source>
        <dbReference type="EMBL" id="KAF1970000.1"/>
    </source>
</evidence>
<dbReference type="Pfam" id="PF07690">
    <property type="entry name" value="MFS_1"/>
    <property type="match status" value="1"/>
</dbReference>
<evidence type="ECO:0000256" key="5">
    <source>
        <dbReference type="SAM" id="MobiDB-lite"/>
    </source>
</evidence>
<dbReference type="SUPFAM" id="SSF103473">
    <property type="entry name" value="MFS general substrate transporter"/>
    <property type="match status" value="1"/>
</dbReference>
<feature type="transmembrane region" description="Helical" evidence="6">
    <location>
        <begin position="58"/>
        <end position="80"/>
    </location>
</feature>
<comment type="subcellular location">
    <subcellularLocation>
        <location evidence="1">Membrane</location>
        <topology evidence="1">Multi-pass membrane protein</topology>
    </subcellularLocation>
</comment>
<feature type="transmembrane region" description="Helical" evidence="6">
    <location>
        <begin position="100"/>
        <end position="117"/>
    </location>
</feature>
<feature type="domain" description="Major facilitator superfamily (MFS) profile" evidence="7">
    <location>
        <begin position="58"/>
        <end position="505"/>
    </location>
</feature>
<proteinExistence type="predicted"/>
<dbReference type="Gene3D" id="1.20.1250.20">
    <property type="entry name" value="MFS general substrate transporter like domains"/>
    <property type="match status" value="1"/>
</dbReference>
<evidence type="ECO:0000256" key="4">
    <source>
        <dbReference type="ARBA" id="ARBA00023136"/>
    </source>
</evidence>
<feature type="transmembrane region" description="Helical" evidence="6">
    <location>
        <begin position="344"/>
        <end position="363"/>
    </location>
</feature>
<keyword evidence="2 6" id="KW-0812">Transmembrane</keyword>
<feature type="transmembrane region" description="Helical" evidence="6">
    <location>
        <begin position="212"/>
        <end position="232"/>
    </location>
</feature>
<keyword evidence="4 6" id="KW-0472">Membrane</keyword>
<dbReference type="Proteomes" id="UP000800036">
    <property type="component" value="Unassembled WGS sequence"/>
</dbReference>
<evidence type="ECO:0000256" key="3">
    <source>
        <dbReference type="ARBA" id="ARBA00022989"/>
    </source>
</evidence>
<dbReference type="GO" id="GO:0005886">
    <property type="term" value="C:plasma membrane"/>
    <property type="evidence" value="ECO:0007669"/>
    <property type="project" value="TreeGrafter"/>
</dbReference>
<feature type="transmembrane region" description="Helical" evidence="6">
    <location>
        <begin position="479"/>
        <end position="502"/>
    </location>
</feature>
<sequence length="529" mass="58485">MAPGHLVHSHAHEDDLPGTVNLQATEGDDTAYGQALYPVPAEDPNDPLQWPNWKKSMILLVCSLYSFLGNCALLGPSVYIGLYAQEFNITPTKASDLVSYPNLAFGFGSLILVPLYLKFGRRPVMLMSMVFFCAGLIGASQATTFGGLMACRIIHGFGSGVCEALPVQLVNDIFFLHERGLRIGYYTIALCFGSTGPLYAGYMLAGGYSWNLFFYVVFAFAAALLILAFFVVEETAYKRAPPASPPLSPFTTDKVEQASHTEELASSAPPRKTFAQQLKVWNGIDDEQEFWIMIPRAFTYFLVPQVLWVATSFGIYIGLGALAFNYTFPLKITAPPYNWSQTNSGLITIATFLGFLLAMPFLSSSDRLAAYYTCKNGGIREAEMRLGVMLPAMIIAPAGIVLYGFAAEKNLHWVAYFFGVAMDQWGALFYFTFTLAYAVDSYYANTSEMLIAMNLGKQAISFGMGIYLLDWIIERGFAVTISGIFAAVLLANNLVLLVFMFWGKRIRIFMNRTWLARLHKGTIKSVEVA</sequence>
<evidence type="ECO:0000256" key="1">
    <source>
        <dbReference type="ARBA" id="ARBA00004141"/>
    </source>
</evidence>
<evidence type="ECO:0000313" key="9">
    <source>
        <dbReference type="Proteomes" id="UP000800036"/>
    </source>
</evidence>
<dbReference type="EMBL" id="ML976704">
    <property type="protein sequence ID" value="KAF1970000.1"/>
    <property type="molecule type" value="Genomic_DNA"/>
</dbReference>
<evidence type="ECO:0000256" key="2">
    <source>
        <dbReference type="ARBA" id="ARBA00022692"/>
    </source>
</evidence>
<feature type="transmembrane region" description="Helical" evidence="6">
    <location>
        <begin position="413"/>
        <end position="439"/>
    </location>
</feature>
<feature type="transmembrane region" description="Helical" evidence="6">
    <location>
        <begin position="384"/>
        <end position="407"/>
    </location>
</feature>
<organism evidence="8 9">
    <name type="scientific">Bimuria novae-zelandiae CBS 107.79</name>
    <dbReference type="NCBI Taxonomy" id="1447943"/>
    <lineage>
        <taxon>Eukaryota</taxon>
        <taxon>Fungi</taxon>
        <taxon>Dikarya</taxon>
        <taxon>Ascomycota</taxon>
        <taxon>Pezizomycotina</taxon>
        <taxon>Dothideomycetes</taxon>
        <taxon>Pleosporomycetidae</taxon>
        <taxon>Pleosporales</taxon>
        <taxon>Massarineae</taxon>
        <taxon>Didymosphaeriaceae</taxon>
        <taxon>Bimuria</taxon>
    </lineage>
</organism>
<dbReference type="AlphaFoldDB" id="A0A6A5V012"/>
<feature type="transmembrane region" description="Helical" evidence="6">
    <location>
        <begin position="298"/>
        <end position="324"/>
    </location>
</feature>
<dbReference type="OrthoDB" id="268400at2759"/>
<name>A0A6A5V012_9PLEO</name>
<feature type="transmembrane region" description="Helical" evidence="6">
    <location>
        <begin position="183"/>
        <end position="200"/>
    </location>
</feature>
<reference evidence="8" key="1">
    <citation type="journal article" date="2020" name="Stud. Mycol.">
        <title>101 Dothideomycetes genomes: a test case for predicting lifestyles and emergence of pathogens.</title>
        <authorList>
            <person name="Haridas S."/>
            <person name="Albert R."/>
            <person name="Binder M."/>
            <person name="Bloem J."/>
            <person name="Labutti K."/>
            <person name="Salamov A."/>
            <person name="Andreopoulos B."/>
            <person name="Baker S."/>
            <person name="Barry K."/>
            <person name="Bills G."/>
            <person name="Bluhm B."/>
            <person name="Cannon C."/>
            <person name="Castanera R."/>
            <person name="Culley D."/>
            <person name="Daum C."/>
            <person name="Ezra D."/>
            <person name="Gonzalez J."/>
            <person name="Henrissat B."/>
            <person name="Kuo A."/>
            <person name="Liang C."/>
            <person name="Lipzen A."/>
            <person name="Lutzoni F."/>
            <person name="Magnuson J."/>
            <person name="Mondo S."/>
            <person name="Nolan M."/>
            <person name="Ohm R."/>
            <person name="Pangilinan J."/>
            <person name="Park H.-J."/>
            <person name="Ramirez L."/>
            <person name="Alfaro M."/>
            <person name="Sun H."/>
            <person name="Tritt A."/>
            <person name="Yoshinaga Y."/>
            <person name="Zwiers L.-H."/>
            <person name="Turgeon B."/>
            <person name="Goodwin S."/>
            <person name="Spatafora J."/>
            <person name="Crous P."/>
            <person name="Grigoriev I."/>
        </authorList>
    </citation>
    <scope>NUCLEOTIDE SEQUENCE</scope>
    <source>
        <strain evidence="8">CBS 107.79</strain>
    </source>
</reference>
<dbReference type="PANTHER" id="PTHR23502">
    <property type="entry name" value="MAJOR FACILITATOR SUPERFAMILY"/>
    <property type="match status" value="1"/>
</dbReference>
<feature type="transmembrane region" description="Helical" evidence="6">
    <location>
        <begin position="451"/>
        <end position="473"/>
    </location>
</feature>
<dbReference type="InterPro" id="IPR036259">
    <property type="entry name" value="MFS_trans_sf"/>
</dbReference>
<dbReference type="InterPro" id="IPR011701">
    <property type="entry name" value="MFS"/>
</dbReference>